<name>H8Z7A9_9GAMM</name>
<keyword evidence="3" id="KW-1185">Reference proteome</keyword>
<feature type="signal peptide" evidence="1">
    <location>
        <begin position="1"/>
        <end position="30"/>
    </location>
</feature>
<sequence>MPPSLPKSVLALFVVPLVTATLSISTPTQAAETLVADGKVVTYERLRDTDTPAVGFQMDSNGYRNIYLLDCENRRFLWVKNIDLRTGRETERPKSAEWKSMNARSTVTNAVYQASCPGSRTTDSEFNFNRTQGTQGAWGWNGPAAITSFSTLGIKLGVTFLPGRSCDEALFFVEAKQKLPSLGFQIDGQEFGYVEPEFLEIDEGFSSIFALSKNGLAALKRGYQLRLESSLGVLNVSLQGSAASFNNAYNNCLASYQNEQTMSSGTEISLQEALQPLEAMWGLDSSEGCLDTDWKYRVFIGRHKWTDQGGMYIDKEKPPQLSFYEGYCEFGTARQQGNRINLESHCQQEEIEFDGITVIEIVNPNLINIQIPDWRGESTLHRCPDYAEIPQ</sequence>
<evidence type="ECO:0000313" key="2">
    <source>
        <dbReference type="EMBL" id="EIC19825.1"/>
    </source>
</evidence>
<gene>
    <name evidence="2" type="ORF">Thi970DRAFT_03429</name>
</gene>
<reference evidence="2 3" key="2">
    <citation type="submission" date="2011-11" db="EMBL/GenBank/DDBJ databases">
        <authorList>
            <consortium name="US DOE Joint Genome Institute"/>
            <person name="Lucas S."/>
            <person name="Han J."/>
            <person name="Lapidus A."/>
            <person name="Cheng J.-F."/>
            <person name="Goodwin L."/>
            <person name="Pitluck S."/>
            <person name="Peters L."/>
            <person name="Ovchinnikova G."/>
            <person name="Zhang X."/>
            <person name="Detter J.C."/>
            <person name="Han C."/>
            <person name="Tapia R."/>
            <person name="Land M."/>
            <person name="Hauser L."/>
            <person name="Kyrpides N."/>
            <person name="Ivanova N."/>
            <person name="Pagani I."/>
            <person name="Vogl K."/>
            <person name="Liu Z."/>
            <person name="Overmann J."/>
            <person name="Frigaard N.-U."/>
            <person name="Bryant D."/>
            <person name="Woyke T."/>
        </authorList>
    </citation>
    <scope>NUCLEOTIDE SEQUENCE [LARGE SCALE GENOMIC DNA]</scope>
    <source>
        <strain evidence="2 3">970</strain>
    </source>
</reference>
<dbReference type="OrthoDB" id="7727934at2"/>
<dbReference type="Proteomes" id="UP000002964">
    <property type="component" value="Unassembled WGS sequence"/>
</dbReference>
<keyword evidence="1" id="KW-0732">Signal</keyword>
<feature type="chain" id="PRO_5003617714" evidence="1">
    <location>
        <begin position="31"/>
        <end position="391"/>
    </location>
</feature>
<reference evidence="3" key="1">
    <citation type="submission" date="2011-06" db="EMBL/GenBank/DDBJ databases">
        <authorList>
            <consortium name="US DOE Joint Genome Institute (JGI-PGF)"/>
            <person name="Lucas S."/>
            <person name="Han J."/>
            <person name="Lapidus A."/>
            <person name="Cheng J.-F."/>
            <person name="Goodwin L."/>
            <person name="Pitluck S."/>
            <person name="Peters L."/>
            <person name="Land M.L."/>
            <person name="Hauser L."/>
            <person name="Vogl K."/>
            <person name="Liu Z."/>
            <person name="Overmann J."/>
            <person name="Frigaard N.-U."/>
            <person name="Bryant D.A."/>
            <person name="Woyke T.J."/>
        </authorList>
    </citation>
    <scope>NUCLEOTIDE SEQUENCE [LARGE SCALE GENOMIC DNA]</scope>
    <source>
        <strain evidence="3">970</strain>
    </source>
</reference>
<dbReference type="eggNOG" id="COG3904">
    <property type="taxonomic scope" value="Bacteria"/>
</dbReference>
<dbReference type="AlphaFoldDB" id="H8Z7A9"/>
<organism evidence="2 3">
    <name type="scientific">Thiorhodovibrio frisius</name>
    <dbReference type="NCBI Taxonomy" id="631362"/>
    <lineage>
        <taxon>Bacteria</taxon>
        <taxon>Pseudomonadati</taxon>
        <taxon>Pseudomonadota</taxon>
        <taxon>Gammaproteobacteria</taxon>
        <taxon>Chromatiales</taxon>
        <taxon>Chromatiaceae</taxon>
        <taxon>Thiorhodovibrio</taxon>
    </lineage>
</organism>
<evidence type="ECO:0000256" key="1">
    <source>
        <dbReference type="SAM" id="SignalP"/>
    </source>
</evidence>
<protein>
    <submittedName>
        <fullName evidence="2">Uncharacterized protein</fullName>
    </submittedName>
</protein>
<dbReference type="HOGENOM" id="CLU_705834_0_0_6"/>
<evidence type="ECO:0000313" key="3">
    <source>
        <dbReference type="Proteomes" id="UP000002964"/>
    </source>
</evidence>
<proteinExistence type="predicted"/>
<accession>H8Z7A9</accession>
<dbReference type="EMBL" id="JH603170">
    <property type="protein sequence ID" value="EIC19825.1"/>
    <property type="molecule type" value="Genomic_DNA"/>
</dbReference>
<dbReference type="RefSeq" id="WP_009150228.1">
    <property type="nucleotide sequence ID" value="NZ_CP121471.1"/>
</dbReference>